<name>A0A225E8M0_9BACT</name>
<comment type="caution">
    <text evidence="1">The sequence shown here is derived from an EMBL/GenBank/DDBJ whole genome shotgun (WGS) entry which is preliminary data.</text>
</comment>
<evidence type="ECO:0000313" key="1">
    <source>
        <dbReference type="EMBL" id="OWK44965.1"/>
    </source>
</evidence>
<dbReference type="Proteomes" id="UP000214646">
    <property type="component" value="Unassembled WGS sequence"/>
</dbReference>
<keyword evidence="2" id="KW-1185">Reference proteome</keyword>
<sequence>MPPTCPGSRANRAGTGLFVSDVTVTVSIRASDGGARQVGRTFHPGHLPPRRPQNADWFCPLIP</sequence>
<protein>
    <submittedName>
        <fullName evidence="1">Uncharacterized protein</fullName>
    </submittedName>
</protein>
<dbReference type="EMBL" id="NIDE01000002">
    <property type="protein sequence ID" value="OWK44965.1"/>
    <property type="molecule type" value="Genomic_DNA"/>
</dbReference>
<accession>A0A225E8M0</accession>
<dbReference type="AlphaFoldDB" id="A0A225E8M0"/>
<proteinExistence type="predicted"/>
<evidence type="ECO:0000313" key="2">
    <source>
        <dbReference type="Proteomes" id="UP000214646"/>
    </source>
</evidence>
<reference evidence="2" key="1">
    <citation type="submission" date="2017-06" db="EMBL/GenBank/DDBJ databases">
        <title>Genome analysis of Fimbriiglobus ruber SP5, the first member of the order Planctomycetales with confirmed chitinolytic capability.</title>
        <authorList>
            <person name="Ravin N.V."/>
            <person name="Rakitin A.L."/>
            <person name="Ivanova A.A."/>
            <person name="Beletsky A.V."/>
            <person name="Kulichevskaya I.S."/>
            <person name="Mardanov A.V."/>
            <person name="Dedysh S.N."/>
        </authorList>
    </citation>
    <scope>NUCLEOTIDE SEQUENCE [LARGE SCALE GENOMIC DNA]</scope>
    <source>
        <strain evidence="2">SP5</strain>
    </source>
</reference>
<gene>
    <name evidence="1" type="ORF">FRUB_01296</name>
</gene>
<organism evidence="1 2">
    <name type="scientific">Fimbriiglobus ruber</name>
    <dbReference type="NCBI Taxonomy" id="1908690"/>
    <lineage>
        <taxon>Bacteria</taxon>
        <taxon>Pseudomonadati</taxon>
        <taxon>Planctomycetota</taxon>
        <taxon>Planctomycetia</taxon>
        <taxon>Gemmatales</taxon>
        <taxon>Gemmataceae</taxon>
        <taxon>Fimbriiglobus</taxon>
    </lineage>
</organism>